<protein>
    <recommendedName>
        <fullName evidence="2 5">DNA mismatch repair protein MutL</fullName>
    </recommendedName>
</protein>
<organism evidence="8 9">
    <name type="scientific">Candidatus Enterousia avistercoris</name>
    <dbReference type="NCBI Taxonomy" id="2840788"/>
    <lineage>
        <taxon>Bacteria</taxon>
        <taxon>Pseudomonadati</taxon>
        <taxon>Pseudomonadota</taxon>
        <taxon>Alphaproteobacteria</taxon>
        <taxon>Candidatus Enterousia</taxon>
    </lineage>
</organism>
<dbReference type="SMART" id="SM01340">
    <property type="entry name" value="DNA_mis_repair"/>
    <property type="match status" value="1"/>
</dbReference>
<dbReference type="GO" id="GO:0140664">
    <property type="term" value="F:ATP-dependent DNA damage sensor activity"/>
    <property type="evidence" value="ECO:0007669"/>
    <property type="project" value="InterPro"/>
</dbReference>
<dbReference type="AlphaFoldDB" id="A0A9D9GV78"/>
<dbReference type="Pfam" id="PF01119">
    <property type="entry name" value="DNA_mis_repair"/>
    <property type="match status" value="1"/>
</dbReference>
<dbReference type="InterPro" id="IPR020568">
    <property type="entry name" value="Ribosomal_Su5_D2-typ_SF"/>
</dbReference>
<dbReference type="EMBL" id="JADINC010000009">
    <property type="protein sequence ID" value="MBO8424928.1"/>
    <property type="molecule type" value="Genomic_DNA"/>
</dbReference>
<dbReference type="InterPro" id="IPR038973">
    <property type="entry name" value="MutL/Mlh/Pms-like"/>
</dbReference>
<dbReference type="PROSITE" id="PS00058">
    <property type="entry name" value="DNA_MISMATCH_REPAIR_1"/>
    <property type="match status" value="1"/>
</dbReference>
<dbReference type="InterPro" id="IPR042120">
    <property type="entry name" value="MutL_C_dimsub"/>
</dbReference>
<dbReference type="NCBIfam" id="TIGR00585">
    <property type="entry name" value="mutl"/>
    <property type="match status" value="1"/>
</dbReference>
<dbReference type="SMART" id="SM00853">
    <property type="entry name" value="MutL_C"/>
    <property type="match status" value="1"/>
</dbReference>
<keyword evidence="4 5" id="KW-0234">DNA repair</keyword>
<dbReference type="InterPro" id="IPR036890">
    <property type="entry name" value="HATPase_C_sf"/>
</dbReference>
<keyword evidence="8" id="KW-0378">Hydrolase</keyword>
<dbReference type="GO" id="GO:0016887">
    <property type="term" value="F:ATP hydrolysis activity"/>
    <property type="evidence" value="ECO:0007669"/>
    <property type="project" value="InterPro"/>
</dbReference>
<dbReference type="GO" id="GO:0004519">
    <property type="term" value="F:endonuclease activity"/>
    <property type="evidence" value="ECO:0007669"/>
    <property type="project" value="UniProtKB-KW"/>
</dbReference>
<dbReference type="CDD" id="cd16926">
    <property type="entry name" value="HATPase_MutL-MLH-PMS-like"/>
    <property type="match status" value="1"/>
</dbReference>
<evidence type="ECO:0000256" key="3">
    <source>
        <dbReference type="ARBA" id="ARBA00022763"/>
    </source>
</evidence>
<dbReference type="Gene3D" id="3.30.230.10">
    <property type="match status" value="1"/>
</dbReference>
<feature type="domain" description="MutL C-terminal dimerisation" evidence="6">
    <location>
        <begin position="403"/>
        <end position="541"/>
    </location>
</feature>
<evidence type="ECO:0000256" key="5">
    <source>
        <dbReference type="HAMAP-Rule" id="MF_00149"/>
    </source>
</evidence>
<dbReference type="InterPro" id="IPR014721">
    <property type="entry name" value="Ribsml_uS5_D2-typ_fold_subgr"/>
</dbReference>
<keyword evidence="8" id="KW-0540">Nuclease</keyword>
<dbReference type="Pfam" id="PF08676">
    <property type="entry name" value="MutL_C"/>
    <property type="match status" value="1"/>
</dbReference>
<dbReference type="HAMAP" id="MF_00149">
    <property type="entry name" value="DNA_mis_repair"/>
    <property type="match status" value="1"/>
</dbReference>
<evidence type="ECO:0000259" key="7">
    <source>
        <dbReference type="SMART" id="SM01340"/>
    </source>
</evidence>
<dbReference type="InterPro" id="IPR037198">
    <property type="entry name" value="MutL_C_sf"/>
</dbReference>
<name>A0A9D9GV78_9PROT</name>
<feature type="domain" description="DNA mismatch repair protein S5" evidence="7">
    <location>
        <begin position="201"/>
        <end position="322"/>
    </location>
</feature>
<evidence type="ECO:0000256" key="1">
    <source>
        <dbReference type="ARBA" id="ARBA00006082"/>
    </source>
</evidence>
<evidence type="ECO:0000313" key="9">
    <source>
        <dbReference type="Proteomes" id="UP000823630"/>
    </source>
</evidence>
<dbReference type="InterPro" id="IPR014762">
    <property type="entry name" value="DNA_mismatch_repair_CS"/>
</dbReference>
<dbReference type="Gene3D" id="3.30.1370.100">
    <property type="entry name" value="MutL, C-terminal domain, regulatory subdomain"/>
    <property type="match status" value="1"/>
</dbReference>
<dbReference type="InterPro" id="IPR042121">
    <property type="entry name" value="MutL_C_regsub"/>
</dbReference>
<accession>A0A9D9GV78</accession>
<comment type="similarity">
    <text evidence="1 5">Belongs to the DNA mismatch repair MutL/HexB family.</text>
</comment>
<dbReference type="InterPro" id="IPR013507">
    <property type="entry name" value="DNA_mismatch_S5_2-like"/>
</dbReference>
<comment type="function">
    <text evidence="5">This protein is involved in the repair of mismatches in DNA. It is required for dam-dependent methyl-directed DNA mismatch repair. May act as a 'molecular matchmaker', a protein that promotes the formation of a stable complex between two or more DNA-binding proteins in an ATP-dependent manner without itself being part of a final effector complex.</text>
</comment>
<dbReference type="InterPro" id="IPR002099">
    <property type="entry name" value="MutL/Mlh/PMS"/>
</dbReference>
<evidence type="ECO:0000256" key="2">
    <source>
        <dbReference type="ARBA" id="ARBA00021975"/>
    </source>
</evidence>
<evidence type="ECO:0000259" key="6">
    <source>
        <dbReference type="SMART" id="SM00853"/>
    </source>
</evidence>
<dbReference type="GO" id="GO:0005524">
    <property type="term" value="F:ATP binding"/>
    <property type="evidence" value="ECO:0007669"/>
    <property type="project" value="InterPro"/>
</dbReference>
<sequence length="584" mass="64607">MMTIRVLPESLINQIAAGEVVERPASVVKELVENALDAGADQIVIDVVDGGRTLISVIDNGCGMSREDLARSITRHATSKLPDDDLLNINFMGFRGEALPSIASVSDMRIDTFNGTDLNGWQINATTGEIRPSDWDSGTRIRVENLFSKTPARLKFLRADRAEMMAVLETVKRLAMARTDVGFALNNKWFFAKNQDMNERVAAIMGDDVRGRMINVDAQSGSDASMRLYGVISEPTLRRASSVDQYLFVNGRPVKDKVLVGALRAAYMDVMHAREFPLCALYLTIDSRRVDVNVSPAKTEVHFLEPSHVRAFIVKTLRTALAKTLNQSVGVWQPINKASTPSGGGIDFGINITRTPSGRVGPDSAFMFVASPHMHNNMNVAFDASGAGNNEVPRQIDYPLGRVIGQIGNKYILAVRDENLIIVDQHAAHERITYERLRQHAIKTQPLLTPIVVNMRAEDAVAVLSIADEMRDAGLHIDAFGDAAIAIFEKPADWDLNWADLFHDVADEIRDCGHSSKLGERLHLKLANYACHHSVRAGQKLDMAQMDALLRDIENTSRGGECNHGRPVYKIIPFAEIDTWFERV</sequence>
<dbReference type="InterPro" id="IPR020667">
    <property type="entry name" value="DNA_mismatch_repair_MutL"/>
</dbReference>
<dbReference type="CDD" id="cd00782">
    <property type="entry name" value="MutL_Trans"/>
    <property type="match status" value="1"/>
</dbReference>
<dbReference type="InterPro" id="IPR014790">
    <property type="entry name" value="MutL_C"/>
</dbReference>
<keyword evidence="3 5" id="KW-0227">DNA damage</keyword>
<dbReference type="GO" id="GO:0030983">
    <property type="term" value="F:mismatched DNA binding"/>
    <property type="evidence" value="ECO:0007669"/>
    <property type="project" value="InterPro"/>
</dbReference>
<dbReference type="Proteomes" id="UP000823630">
    <property type="component" value="Unassembled WGS sequence"/>
</dbReference>
<dbReference type="GO" id="GO:0006298">
    <property type="term" value="P:mismatch repair"/>
    <property type="evidence" value="ECO:0007669"/>
    <property type="project" value="UniProtKB-UniRule"/>
</dbReference>
<dbReference type="FunFam" id="3.30.565.10:FF:000003">
    <property type="entry name" value="DNA mismatch repair endonuclease MutL"/>
    <property type="match status" value="1"/>
</dbReference>
<dbReference type="SUPFAM" id="SSF118116">
    <property type="entry name" value="DNA mismatch repair protein MutL"/>
    <property type="match status" value="1"/>
</dbReference>
<proteinExistence type="inferred from homology"/>
<comment type="caution">
    <text evidence="8">The sequence shown here is derived from an EMBL/GenBank/DDBJ whole genome shotgun (WGS) entry which is preliminary data.</text>
</comment>
<keyword evidence="8" id="KW-0255">Endonuclease</keyword>
<dbReference type="Gene3D" id="3.30.565.10">
    <property type="entry name" value="Histidine kinase-like ATPase, C-terminal domain"/>
    <property type="match status" value="1"/>
</dbReference>
<reference evidence="8" key="2">
    <citation type="journal article" date="2021" name="PeerJ">
        <title>Extensive microbial diversity within the chicken gut microbiome revealed by metagenomics and culture.</title>
        <authorList>
            <person name="Gilroy R."/>
            <person name="Ravi A."/>
            <person name="Getino M."/>
            <person name="Pursley I."/>
            <person name="Horton D.L."/>
            <person name="Alikhan N.F."/>
            <person name="Baker D."/>
            <person name="Gharbi K."/>
            <person name="Hall N."/>
            <person name="Watson M."/>
            <person name="Adriaenssens E.M."/>
            <person name="Foster-Nyarko E."/>
            <person name="Jarju S."/>
            <person name="Secka A."/>
            <person name="Antonio M."/>
            <person name="Oren A."/>
            <person name="Chaudhuri R.R."/>
            <person name="La Ragione R."/>
            <person name="Hildebrand F."/>
            <person name="Pallen M.J."/>
        </authorList>
    </citation>
    <scope>NUCLEOTIDE SEQUENCE</scope>
    <source>
        <strain evidence="8">8207</strain>
    </source>
</reference>
<dbReference type="GO" id="GO:0032300">
    <property type="term" value="C:mismatch repair complex"/>
    <property type="evidence" value="ECO:0007669"/>
    <property type="project" value="InterPro"/>
</dbReference>
<gene>
    <name evidence="5 8" type="primary">mutL</name>
    <name evidence="8" type="ORF">IAC69_00425</name>
</gene>
<dbReference type="PANTHER" id="PTHR10073">
    <property type="entry name" value="DNA MISMATCH REPAIR PROTEIN MLH, PMS, MUTL"/>
    <property type="match status" value="1"/>
</dbReference>
<dbReference type="Pfam" id="PF13589">
    <property type="entry name" value="HATPase_c_3"/>
    <property type="match status" value="1"/>
</dbReference>
<dbReference type="PANTHER" id="PTHR10073:SF12">
    <property type="entry name" value="DNA MISMATCH REPAIR PROTEIN MLH1"/>
    <property type="match status" value="1"/>
</dbReference>
<evidence type="ECO:0000313" key="8">
    <source>
        <dbReference type="EMBL" id="MBO8424928.1"/>
    </source>
</evidence>
<dbReference type="Gene3D" id="3.30.1540.20">
    <property type="entry name" value="MutL, C-terminal domain, dimerisation subdomain"/>
    <property type="match status" value="1"/>
</dbReference>
<dbReference type="SUPFAM" id="SSF55874">
    <property type="entry name" value="ATPase domain of HSP90 chaperone/DNA topoisomerase II/histidine kinase"/>
    <property type="match status" value="1"/>
</dbReference>
<dbReference type="SUPFAM" id="SSF54211">
    <property type="entry name" value="Ribosomal protein S5 domain 2-like"/>
    <property type="match status" value="1"/>
</dbReference>
<evidence type="ECO:0000256" key="4">
    <source>
        <dbReference type="ARBA" id="ARBA00023204"/>
    </source>
</evidence>
<reference evidence="8" key="1">
    <citation type="submission" date="2020-10" db="EMBL/GenBank/DDBJ databases">
        <authorList>
            <person name="Gilroy R."/>
        </authorList>
    </citation>
    <scope>NUCLEOTIDE SEQUENCE</scope>
    <source>
        <strain evidence="8">8207</strain>
    </source>
</reference>